<gene>
    <name evidence="2" type="ORF">NCTC12413_02066</name>
    <name evidence="1" type="ORF">SAR03_06000</name>
</gene>
<dbReference type="STRING" id="1212545.SARL_08424"/>
<dbReference type="EMBL" id="BKAV01000003">
    <property type="protein sequence ID" value="GEP99562.1"/>
    <property type="molecule type" value="Genomic_DNA"/>
</dbReference>
<organism evidence="2 3">
    <name type="scientific">Staphylococcus arlettae</name>
    <dbReference type="NCBI Taxonomy" id="29378"/>
    <lineage>
        <taxon>Bacteria</taxon>
        <taxon>Bacillati</taxon>
        <taxon>Bacillota</taxon>
        <taxon>Bacilli</taxon>
        <taxon>Bacillales</taxon>
        <taxon>Staphylococcaceae</taxon>
        <taxon>Staphylococcus</taxon>
    </lineage>
</organism>
<dbReference type="RefSeq" id="WP_103388086.1">
    <property type="nucleotide sequence ID" value="NZ_BKAV01000003.1"/>
</dbReference>
<dbReference type="Proteomes" id="UP000321598">
    <property type="component" value="Unassembled WGS sequence"/>
</dbReference>
<dbReference type="OrthoDB" id="9992494at2"/>
<accession>A0A380CMW0</accession>
<dbReference type="Proteomes" id="UP000254956">
    <property type="component" value="Unassembled WGS sequence"/>
</dbReference>
<evidence type="ECO:0000313" key="3">
    <source>
        <dbReference type="Proteomes" id="UP000254956"/>
    </source>
</evidence>
<reference evidence="2 3" key="1">
    <citation type="submission" date="2018-06" db="EMBL/GenBank/DDBJ databases">
        <authorList>
            <consortium name="Pathogen Informatics"/>
            <person name="Doyle S."/>
        </authorList>
    </citation>
    <scope>NUCLEOTIDE SEQUENCE [LARGE SCALE GENOMIC DNA]</scope>
    <source>
        <strain evidence="2 3">NCTC12413</strain>
    </source>
</reference>
<protein>
    <submittedName>
        <fullName evidence="2">Uncharacterized protein</fullName>
    </submittedName>
</protein>
<evidence type="ECO:0000313" key="4">
    <source>
        <dbReference type="Proteomes" id="UP000321598"/>
    </source>
</evidence>
<sequence>MKKVKLVVGTSIIAGALLFSNNVADGSLNKEKLTDAAVKTVIENTSYKEGGINHTEKITDKGDFYEIPVYQTNGVGGLKIIKINKENGAIQYGDNDLKDFESAGSLNLDNYED</sequence>
<dbReference type="AlphaFoldDB" id="A0A380CMW0"/>
<name>A0A380CMW0_9STAP</name>
<keyword evidence="4" id="KW-1185">Reference proteome</keyword>
<evidence type="ECO:0000313" key="1">
    <source>
        <dbReference type="EMBL" id="GEP99562.1"/>
    </source>
</evidence>
<reference evidence="1 4" key="2">
    <citation type="submission" date="2019-07" db="EMBL/GenBank/DDBJ databases">
        <title>Whole genome shotgun sequence of Staphylococcus arlettae NBRC 109765.</title>
        <authorList>
            <person name="Hosoyama A."/>
            <person name="Uohara A."/>
            <person name="Ohji S."/>
            <person name="Ichikawa N."/>
        </authorList>
    </citation>
    <scope>NUCLEOTIDE SEQUENCE [LARGE SCALE GENOMIC DNA]</scope>
    <source>
        <strain evidence="1 4">NBRC 109765</strain>
    </source>
</reference>
<dbReference type="GeneID" id="97288370"/>
<evidence type="ECO:0000313" key="2">
    <source>
        <dbReference type="EMBL" id="SUJ23028.1"/>
    </source>
</evidence>
<dbReference type="EMBL" id="UGZE01000001">
    <property type="protein sequence ID" value="SUJ23028.1"/>
    <property type="molecule type" value="Genomic_DNA"/>
</dbReference>
<proteinExistence type="predicted"/>